<proteinExistence type="predicted"/>
<protein>
    <submittedName>
        <fullName evidence="1">Uncharacterized protein</fullName>
    </submittedName>
</protein>
<name>A0A7C8YQK7_OPUST</name>
<evidence type="ECO:0000313" key="1">
    <source>
        <dbReference type="EMBL" id="MBA4624212.1"/>
    </source>
</evidence>
<sequence length="108" mass="12064">MSFWNKKATSETYDQKAIQTIVIKSVPFPPAPKRTRSHQNRYNMTAETVPPKFATSPALSLDQRYNMTAETVPPKFPTLPAVSLDRQAGTGPSLPQRTQTRVLGSIIY</sequence>
<reference evidence="1" key="2">
    <citation type="submission" date="2020-07" db="EMBL/GenBank/DDBJ databases">
        <authorList>
            <person name="Vera ALvarez R."/>
            <person name="Arias-Moreno D.M."/>
            <person name="Jimenez-Jacinto V."/>
            <person name="Jimenez-Bremont J.F."/>
            <person name="Swaminathan K."/>
            <person name="Moose S.P."/>
            <person name="Guerrero-Gonzalez M.L."/>
            <person name="Marino-Ramirez L."/>
            <person name="Landsman D."/>
            <person name="Rodriguez-Kessler M."/>
            <person name="Delgado-Sanchez P."/>
        </authorList>
    </citation>
    <scope>NUCLEOTIDE SEQUENCE</scope>
    <source>
        <tissue evidence="1">Cladode</tissue>
    </source>
</reference>
<accession>A0A7C8YQK7</accession>
<organism evidence="1">
    <name type="scientific">Opuntia streptacantha</name>
    <name type="common">Prickly pear cactus</name>
    <name type="synonym">Opuntia cardona</name>
    <dbReference type="NCBI Taxonomy" id="393608"/>
    <lineage>
        <taxon>Eukaryota</taxon>
        <taxon>Viridiplantae</taxon>
        <taxon>Streptophyta</taxon>
        <taxon>Embryophyta</taxon>
        <taxon>Tracheophyta</taxon>
        <taxon>Spermatophyta</taxon>
        <taxon>Magnoliopsida</taxon>
        <taxon>eudicotyledons</taxon>
        <taxon>Gunneridae</taxon>
        <taxon>Pentapetalae</taxon>
        <taxon>Caryophyllales</taxon>
        <taxon>Cactineae</taxon>
        <taxon>Cactaceae</taxon>
        <taxon>Opuntioideae</taxon>
        <taxon>Opuntia</taxon>
    </lineage>
</organism>
<reference evidence="1" key="1">
    <citation type="journal article" date="2013" name="J. Plant Res.">
        <title>Effect of fungi and light on seed germination of three Opuntia species from semiarid lands of central Mexico.</title>
        <authorList>
            <person name="Delgado-Sanchez P."/>
            <person name="Jimenez-Bremont J.F."/>
            <person name="Guerrero-Gonzalez Mde L."/>
            <person name="Flores J."/>
        </authorList>
    </citation>
    <scope>NUCLEOTIDE SEQUENCE</scope>
    <source>
        <tissue evidence="1">Cladode</tissue>
    </source>
</reference>
<dbReference type="AlphaFoldDB" id="A0A7C8YQK7"/>
<dbReference type="EMBL" id="GISG01046725">
    <property type="protein sequence ID" value="MBA4624212.1"/>
    <property type="molecule type" value="Transcribed_RNA"/>
</dbReference>